<proteinExistence type="predicted"/>
<name>A0A6J6GAZ5_9ZZZZ</name>
<evidence type="ECO:0000256" key="1">
    <source>
        <dbReference type="SAM" id="MobiDB-lite"/>
    </source>
</evidence>
<sequence>MTGPISAPTRANGEAQIAHNTTPTTTGATAATSGKDGAGITETVDHLLPKSSRAHAPAEDNAVGRGSVKNRGRLTNELFADV</sequence>
<protein>
    <submittedName>
        <fullName evidence="2">Unannotated protein</fullName>
    </submittedName>
</protein>
<evidence type="ECO:0000313" key="2">
    <source>
        <dbReference type="EMBL" id="CAB4596315.1"/>
    </source>
</evidence>
<accession>A0A6J6GAZ5</accession>
<dbReference type="AlphaFoldDB" id="A0A6J6GAZ5"/>
<reference evidence="2" key="1">
    <citation type="submission" date="2020-05" db="EMBL/GenBank/DDBJ databases">
        <authorList>
            <person name="Chiriac C."/>
            <person name="Salcher M."/>
            <person name="Ghai R."/>
            <person name="Kavagutti S V."/>
        </authorList>
    </citation>
    <scope>NUCLEOTIDE SEQUENCE</scope>
</reference>
<organism evidence="2">
    <name type="scientific">freshwater metagenome</name>
    <dbReference type="NCBI Taxonomy" id="449393"/>
    <lineage>
        <taxon>unclassified sequences</taxon>
        <taxon>metagenomes</taxon>
        <taxon>ecological metagenomes</taxon>
    </lineage>
</organism>
<gene>
    <name evidence="2" type="ORF">UFOPK1788_00810</name>
</gene>
<feature type="compositionally biased region" description="Low complexity" evidence="1">
    <location>
        <begin position="21"/>
        <end position="39"/>
    </location>
</feature>
<dbReference type="EMBL" id="CAEZUE010000102">
    <property type="protein sequence ID" value="CAB4596315.1"/>
    <property type="molecule type" value="Genomic_DNA"/>
</dbReference>
<feature type="region of interest" description="Disordered" evidence="1">
    <location>
        <begin position="1"/>
        <end position="82"/>
    </location>
</feature>